<reference evidence="2 3" key="1">
    <citation type="submission" date="2019-08" db="EMBL/GenBank/DDBJ databases">
        <title>In-depth cultivation of the pig gut microbiome towards novel bacterial diversity and tailored functional studies.</title>
        <authorList>
            <person name="Wylensek D."/>
            <person name="Hitch T.C.A."/>
            <person name="Clavel T."/>
        </authorList>
    </citation>
    <scope>NUCLEOTIDE SEQUENCE [LARGE SCALE GENOMIC DNA]</scope>
    <source>
        <strain evidence="2 3">WCA-383-APC-5B</strain>
    </source>
</reference>
<proteinExistence type="predicted"/>
<accession>A0A7X2MXN8</accession>
<dbReference type="RefSeq" id="WP_328598660.1">
    <property type="nucleotide sequence ID" value="NZ_VULX01000006.1"/>
</dbReference>
<gene>
    <name evidence="2" type="ORF">FYJ33_06145</name>
</gene>
<evidence type="ECO:0000313" key="3">
    <source>
        <dbReference type="Proteomes" id="UP000460287"/>
    </source>
</evidence>
<evidence type="ECO:0000313" key="2">
    <source>
        <dbReference type="EMBL" id="MSR90997.1"/>
    </source>
</evidence>
<comment type="caution">
    <text evidence="2">The sequence shown here is derived from an EMBL/GenBank/DDBJ whole genome shotgun (WGS) entry which is preliminary data.</text>
</comment>
<keyword evidence="3" id="KW-1185">Reference proteome</keyword>
<dbReference type="InterPro" id="IPR009839">
    <property type="entry name" value="SseB_N"/>
</dbReference>
<evidence type="ECO:0000259" key="1">
    <source>
        <dbReference type="Pfam" id="PF07179"/>
    </source>
</evidence>
<organism evidence="2 3">
    <name type="scientific">Inconstantimicrobium porci</name>
    <dbReference type="NCBI Taxonomy" id="2652291"/>
    <lineage>
        <taxon>Bacteria</taxon>
        <taxon>Bacillati</taxon>
        <taxon>Bacillota</taxon>
        <taxon>Clostridia</taxon>
        <taxon>Eubacteriales</taxon>
        <taxon>Clostridiaceae</taxon>
        <taxon>Inconstantimicrobium</taxon>
    </lineage>
</organism>
<name>A0A7X2MXN8_9CLOT</name>
<protein>
    <submittedName>
        <fullName evidence="2">SseB family protein</fullName>
    </submittedName>
</protein>
<dbReference type="AlphaFoldDB" id="A0A7X2MXN8"/>
<dbReference type="EMBL" id="VULX01000006">
    <property type="protein sequence ID" value="MSR90997.1"/>
    <property type="molecule type" value="Genomic_DNA"/>
</dbReference>
<feature type="domain" description="SseB protein N-terminal" evidence="1">
    <location>
        <begin position="1"/>
        <end position="60"/>
    </location>
</feature>
<sequence>MNFALITNSQEKAFVPLFTDWLEFEKSYSKDEWNGMIININDALSKAKNNEGMVINPFGENLIISNVLASEIFKDLFRNNII</sequence>
<dbReference type="Pfam" id="PF07179">
    <property type="entry name" value="SseB"/>
    <property type="match status" value="1"/>
</dbReference>
<dbReference type="Proteomes" id="UP000460287">
    <property type="component" value="Unassembled WGS sequence"/>
</dbReference>